<accession>A0A0H5QJB0</accession>
<sequence>MISCYTEPEDWSVARYSNRAALFGDLFTLNPDTERHALTVRDPGNTLTRGMHEELGNTVPDILTRQFEPQNHFCFRILQFQAKHFSARQLKEVRQRFGCQAVLLLESITIISFHLPRITNNVRHCPTWRNQQENLTLRRKVLMSNIRTTSPISTLAKAPTIIRFPLVVILSPLLLVIKTNG</sequence>
<proteinExistence type="predicted"/>
<dbReference type="AlphaFoldDB" id="A0A0H5QJB0"/>
<name>A0A0H5QJB0_9EUKA</name>
<evidence type="ECO:0000313" key="1">
    <source>
        <dbReference type="EMBL" id="CRZ01386.1"/>
    </source>
</evidence>
<dbReference type="EMBL" id="HACM01000944">
    <property type="protein sequence ID" value="CRZ01386.1"/>
    <property type="molecule type" value="Transcribed_RNA"/>
</dbReference>
<reference evidence="1" key="1">
    <citation type="submission" date="2015-04" db="EMBL/GenBank/DDBJ databases">
        <title>The genome sequence of the plant pathogenic Rhizarian Plasmodiophora brassicae reveals insights in its biotrophic life cycle and the origin of chitin synthesis.</title>
        <authorList>
            <person name="Schwelm A."/>
            <person name="Fogelqvist J."/>
            <person name="Knaust A."/>
            <person name="Julke S."/>
            <person name="Lilja T."/>
            <person name="Dhandapani V."/>
            <person name="Bonilla-Rosso G."/>
            <person name="Karlsson M."/>
            <person name="Shevchenko A."/>
            <person name="Choi S.R."/>
            <person name="Kim H.G."/>
            <person name="Park J.Y."/>
            <person name="Lim Y.P."/>
            <person name="Ludwig-Muller J."/>
            <person name="Dixelius C."/>
        </authorList>
    </citation>
    <scope>NUCLEOTIDE SEQUENCE</scope>
    <source>
        <tissue evidence="1">Potato root galls</tissue>
    </source>
</reference>
<protein>
    <submittedName>
        <fullName evidence="1">Uncharacterized protein</fullName>
    </submittedName>
</protein>
<organism evidence="1">
    <name type="scientific">Spongospora subterranea</name>
    <dbReference type="NCBI Taxonomy" id="70186"/>
    <lineage>
        <taxon>Eukaryota</taxon>
        <taxon>Sar</taxon>
        <taxon>Rhizaria</taxon>
        <taxon>Endomyxa</taxon>
        <taxon>Phytomyxea</taxon>
        <taxon>Plasmodiophorida</taxon>
        <taxon>Plasmodiophoridae</taxon>
        <taxon>Spongospora</taxon>
    </lineage>
</organism>